<dbReference type="SUPFAM" id="SSF51126">
    <property type="entry name" value="Pectin lyase-like"/>
    <property type="match status" value="1"/>
</dbReference>
<proteinExistence type="predicted"/>
<dbReference type="EMBL" id="JARBJD010000215">
    <property type="protein sequence ID" value="KAK2946911.1"/>
    <property type="molecule type" value="Genomic_DNA"/>
</dbReference>
<reference evidence="2 3" key="1">
    <citation type="journal article" date="2022" name="bioRxiv">
        <title>Genomics of Preaxostyla Flagellates Illuminates Evolutionary Transitions and the Path Towards Mitochondrial Loss.</title>
        <authorList>
            <person name="Novak L.V.F."/>
            <person name="Treitli S.C."/>
            <person name="Pyrih J."/>
            <person name="Halakuc P."/>
            <person name="Pipaliya S.V."/>
            <person name="Vacek V."/>
            <person name="Brzon O."/>
            <person name="Soukal P."/>
            <person name="Eme L."/>
            <person name="Dacks J.B."/>
            <person name="Karnkowska A."/>
            <person name="Elias M."/>
            <person name="Hampl V."/>
        </authorList>
    </citation>
    <scope>NUCLEOTIDE SEQUENCE [LARGE SCALE GENOMIC DNA]</scope>
    <source>
        <strain evidence="2">NAU3</strain>
        <tissue evidence="2">Gut</tissue>
    </source>
</reference>
<name>A0ABQ9X555_9EUKA</name>
<dbReference type="InterPro" id="IPR011050">
    <property type="entry name" value="Pectin_lyase_fold/virulence"/>
</dbReference>
<evidence type="ECO:0008006" key="4">
    <source>
        <dbReference type="Google" id="ProtNLM"/>
    </source>
</evidence>
<keyword evidence="1" id="KW-0732">Signal</keyword>
<feature type="signal peptide" evidence="1">
    <location>
        <begin position="1"/>
        <end position="15"/>
    </location>
</feature>
<dbReference type="Proteomes" id="UP001281761">
    <property type="component" value="Unassembled WGS sequence"/>
</dbReference>
<gene>
    <name evidence="2" type="ORF">BLNAU_18135</name>
</gene>
<feature type="chain" id="PRO_5046104928" description="Right handed beta helix domain-containing protein" evidence="1">
    <location>
        <begin position="16"/>
        <end position="513"/>
    </location>
</feature>
<comment type="caution">
    <text evidence="2">The sequence shown here is derived from an EMBL/GenBank/DDBJ whole genome shotgun (WGS) entry which is preliminary data.</text>
</comment>
<sequence length="513" mass="55148">MQLIFFLCRILCCFDEHYQDFDAVYKTKITETYSAPNSELMCISFDTGLYSTNSIEIVSKSVELHGNKTGLSHRAALQNQPSRIDEETANGRPRKDTNVERWMMEARNSSVTMRSFRLDAGMAGTSICVVVESSVEVIDSEILSNMKCSGFVLTDSVGSGSSKIVIVGSNHKSSTPNVVLPLVGTGYGQLNLKSEEWMVDEGGSNEGWEEREEIVGVELSFVSTHFALGTGPLFSFARKSLPEGDDIEMVGEISTELRLSSISNVTSSYGDEMGKKMGVGSCVWERVVGSRIERSTNHDSGTGLCGTRLGGNVICANSSFSSCVRTSNDEIDMEHKNITTDDTGRTRVISSSGMTSVKFTFCTFNDLTVSPGAGEGGAISLSESASTLTVSQCFFHKCICTHNYNIGGAICMIETRSDCPVTISSCSFSECAIIGKFGGGGGSVYCTTNSTVSVSDSFFEKSKAHLVFGAVKLEYHPLATLSNCAFVSCSANESGGALGIHSVKSIDFSFLQF</sequence>
<keyword evidence="3" id="KW-1185">Reference proteome</keyword>
<accession>A0ABQ9X555</accession>
<evidence type="ECO:0000313" key="2">
    <source>
        <dbReference type="EMBL" id="KAK2946911.1"/>
    </source>
</evidence>
<evidence type="ECO:0000313" key="3">
    <source>
        <dbReference type="Proteomes" id="UP001281761"/>
    </source>
</evidence>
<organism evidence="2 3">
    <name type="scientific">Blattamonas nauphoetae</name>
    <dbReference type="NCBI Taxonomy" id="2049346"/>
    <lineage>
        <taxon>Eukaryota</taxon>
        <taxon>Metamonada</taxon>
        <taxon>Preaxostyla</taxon>
        <taxon>Oxymonadida</taxon>
        <taxon>Blattamonas</taxon>
    </lineage>
</organism>
<evidence type="ECO:0000256" key="1">
    <source>
        <dbReference type="SAM" id="SignalP"/>
    </source>
</evidence>
<protein>
    <recommendedName>
        <fullName evidence="4">Right handed beta helix domain-containing protein</fullName>
    </recommendedName>
</protein>